<proteinExistence type="predicted"/>
<dbReference type="PANTHER" id="PTHR11008">
    <property type="entry name" value="PROTEIN TAKEOUT-LIKE PROTEIN"/>
    <property type="match status" value="1"/>
</dbReference>
<dbReference type="EMBL" id="KQ981533">
    <property type="protein sequence ID" value="KYN40095.1"/>
    <property type="molecule type" value="Genomic_DNA"/>
</dbReference>
<dbReference type="Gene3D" id="3.15.10.30">
    <property type="entry name" value="Haemolymph juvenile hormone binding protein"/>
    <property type="match status" value="1"/>
</dbReference>
<dbReference type="Pfam" id="PF06585">
    <property type="entry name" value="JHBP"/>
    <property type="match status" value="1"/>
</dbReference>
<dbReference type="InterPro" id="IPR038606">
    <property type="entry name" value="To_sf"/>
</dbReference>
<evidence type="ECO:0000313" key="2">
    <source>
        <dbReference type="Proteomes" id="UP000078541"/>
    </source>
</evidence>
<reference evidence="1 2" key="1">
    <citation type="submission" date="2016-03" db="EMBL/GenBank/DDBJ databases">
        <title>Trachymyrmex septentrionalis WGS genome.</title>
        <authorList>
            <person name="Nygaard S."/>
            <person name="Hu H."/>
            <person name="Boomsma J."/>
            <person name="Zhang G."/>
        </authorList>
    </citation>
    <scope>NUCLEOTIDE SEQUENCE [LARGE SCALE GENOMIC DNA]</scope>
    <source>
        <strain evidence="1">Tsep2-gDNA-1</strain>
        <tissue evidence="1">Whole body</tissue>
    </source>
</reference>
<evidence type="ECO:0000313" key="1">
    <source>
        <dbReference type="EMBL" id="KYN40095.1"/>
    </source>
</evidence>
<name>A0A151JY03_9HYME</name>
<gene>
    <name evidence="1" type="ORF">ALC56_05503</name>
</gene>
<protein>
    <recommendedName>
        <fullName evidence="3">Circadian clock-controlled protein</fullName>
    </recommendedName>
</protein>
<evidence type="ECO:0008006" key="3">
    <source>
        <dbReference type="Google" id="ProtNLM"/>
    </source>
</evidence>
<organism evidence="1 2">
    <name type="scientific">Trachymyrmex septentrionalis</name>
    <dbReference type="NCBI Taxonomy" id="34720"/>
    <lineage>
        <taxon>Eukaryota</taxon>
        <taxon>Metazoa</taxon>
        <taxon>Ecdysozoa</taxon>
        <taxon>Arthropoda</taxon>
        <taxon>Hexapoda</taxon>
        <taxon>Insecta</taxon>
        <taxon>Pterygota</taxon>
        <taxon>Neoptera</taxon>
        <taxon>Endopterygota</taxon>
        <taxon>Hymenoptera</taxon>
        <taxon>Apocrita</taxon>
        <taxon>Aculeata</taxon>
        <taxon>Formicoidea</taxon>
        <taxon>Formicidae</taxon>
        <taxon>Myrmicinae</taxon>
        <taxon>Trachymyrmex</taxon>
    </lineage>
</organism>
<dbReference type="AlphaFoldDB" id="A0A151JY03"/>
<dbReference type="InterPro" id="IPR010562">
    <property type="entry name" value="Haemolymph_juvenile_hormone-bd"/>
</dbReference>
<keyword evidence="2" id="KW-1185">Reference proteome</keyword>
<dbReference type="PANTHER" id="PTHR11008:SF39">
    <property type="entry name" value="CIRCADIAN CLOCK-CONTROLLED PROTEIN-LIKE PROTEIN"/>
    <property type="match status" value="1"/>
</dbReference>
<sequence>MITSPVKDQSLFDDCRRCRLTMIKDVIAAARRFHQLTWLTVLLHSAAFCRRAGKRKEPAIRAQFARYFEVCFVDDVCTESTLTFRNFLLELQSKASYLHVCGRNNPNYSQCIVDTINNINNKICTGMPELNVAPIEPMNIDEIIIYNTDNLKLNVKESKIRGFCDFVINSLQVSSDKLHFDFDFVLKHLDMESVYNFDMRVLVPLANKGLVHVSAVNTILNVKKFKYEFDDSEKDLVQLHEALTNIVNENEKDIIIKVKPALEEAVSKLIITIVNNVVRNRFEQLFPNEA</sequence>
<dbReference type="Proteomes" id="UP000078541">
    <property type="component" value="Unassembled WGS sequence"/>
</dbReference>
<accession>A0A151JY03</accession>
<dbReference type="GO" id="GO:0005615">
    <property type="term" value="C:extracellular space"/>
    <property type="evidence" value="ECO:0007669"/>
    <property type="project" value="TreeGrafter"/>
</dbReference>
<dbReference type="SMART" id="SM00700">
    <property type="entry name" value="JHBP"/>
    <property type="match status" value="1"/>
</dbReference>